<dbReference type="SUPFAM" id="SSF53098">
    <property type="entry name" value="Ribonuclease H-like"/>
    <property type="match status" value="1"/>
</dbReference>
<evidence type="ECO:0000313" key="2">
    <source>
        <dbReference type="EMBL" id="GEU72529.1"/>
    </source>
</evidence>
<accession>A0A6L2MGD2</accession>
<feature type="region of interest" description="Disordered" evidence="1">
    <location>
        <begin position="565"/>
        <end position="588"/>
    </location>
</feature>
<feature type="compositionally biased region" description="Polar residues" evidence="1">
    <location>
        <begin position="1"/>
        <end position="18"/>
    </location>
</feature>
<feature type="region of interest" description="Disordered" evidence="1">
    <location>
        <begin position="1"/>
        <end position="51"/>
    </location>
</feature>
<gene>
    <name evidence="2" type="ORF">Tci_044507</name>
</gene>
<dbReference type="InterPro" id="IPR012337">
    <property type="entry name" value="RNaseH-like_sf"/>
</dbReference>
<dbReference type="AlphaFoldDB" id="A0A6L2MGD2"/>
<feature type="compositionally biased region" description="Basic residues" evidence="1">
    <location>
        <begin position="33"/>
        <end position="49"/>
    </location>
</feature>
<organism evidence="2">
    <name type="scientific">Tanacetum cinerariifolium</name>
    <name type="common">Dalmatian daisy</name>
    <name type="synonym">Chrysanthemum cinerariifolium</name>
    <dbReference type="NCBI Taxonomy" id="118510"/>
    <lineage>
        <taxon>Eukaryota</taxon>
        <taxon>Viridiplantae</taxon>
        <taxon>Streptophyta</taxon>
        <taxon>Embryophyta</taxon>
        <taxon>Tracheophyta</taxon>
        <taxon>Spermatophyta</taxon>
        <taxon>Magnoliopsida</taxon>
        <taxon>eudicotyledons</taxon>
        <taxon>Gunneridae</taxon>
        <taxon>Pentapetalae</taxon>
        <taxon>asterids</taxon>
        <taxon>campanulids</taxon>
        <taxon>Asterales</taxon>
        <taxon>Asteraceae</taxon>
        <taxon>Asteroideae</taxon>
        <taxon>Anthemideae</taxon>
        <taxon>Anthemidinae</taxon>
        <taxon>Tanacetum</taxon>
    </lineage>
</organism>
<dbReference type="EMBL" id="BKCJ010006511">
    <property type="protein sequence ID" value="GEU72529.1"/>
    <property type="molecule type" value="Genomic_DNA"/>
</dbReference>
<feature type="non-terminal residue" evidence="2">
    <location>
        <position position="629"/>
    </location>
</feature>
<reference evidence="2" key="1">
    <citation type="journal article" date="2019" name="Sci. Rep.">
        <title>Draft genome of Tanacetum cinerariifolium, the natural source of mosquito coil.</title>
        <authorList>
            <person name="Yamashiro T."/>
            <person name="Shiraishi A."/>
            <person name="Satake H."/>
            <person name="Nakayama K."/>
        </authorList>
    </citation>
    <scope>NUCLEOTIDE SEQUENCE</scope>
</reference>
<dbReference type="PANTHER" id="PTHR46481">
    <property type="entry name" value="ZINC FINGER BED DOMAIN-CONTAINING PROTEIN 4"/>
    <property type="match status" value="1"/>
</dbReference>
<dbReference type="InterPro" id="IPR052035">
    <property type="entry name" value="ZnF_BED_domain_contain"/>
</dbReference>
<evidence type="ECO:0000256" key="1">
    <source>
        <dbReference type="SAM" id="MobiDB-lite"/>
    </source>
</evidence>
<comment type="caution">
    <text evidence="2">The sequence shown here is derived from an EMBL/GenBank/DDBJ whole genome shotgun (WGS) entry which is preliminary data.</text>
</comment>
<name>A0A6L2MGD2_TANCI</name>
<protein>
    <submittedName>
        <fullName evidence="2">Zinc finger BED domain-containing protein RICESLEEPER 2</fullName>
    </submittedName>
</protein>
<sequence>MVKSTNPSIEGQTINLNGTVYGHESNEDENNKKKNGNKKNSKKRKRKPGGRIGNEIVEYDDWVMHKRVINFKPISSHRGEDIGRKLLKCINKWGIKNVMTITVDNITSNDKALQYLVEHLPSMHDDGKHFHIRSMAHILNLVVKAGLKVYEKEVETIDPTMKSEMLGFGFRHLMENDCILEENEDEENTPITFLTDSEKEDKIKDLVYEVETNMGVLFALYNEKYGTKLTHNSSDVKNHHLLKVATQLVDMMRIEQYFLMTDYSLWDVILNGNSPVPTRLVEGVAQPVVPTTVEQKLARKNELKARGTLLMALPDKHQLKFNSHKDAKTLMEAMEKRFGGNTKTKKLVSQLEMHGVSLSQEDVNLKFLRSLPSEWNTHTLIWRNKTDLEDKSLDDLFNSLKIYESEVKHSSSLGTASPNLAFVSTTTVDSINDLVSAAVHVSAVGTKLSASPLPNVDSLSNAVIYSFFASQSSSLQLDNEDLKQIDADDLEEIDLKWQMAMSPKDLIRTAVAEPQRRNVPVETSTFNALVSQCDGTGTYDWSYQAEEEPTNFALMAFSSSSSNFSSDCELSPTKPEQDLSSRPSAPIIEDWVSDSEEDAMPQVIQDVPSFAQSPELVKSPRHFGLLSQP</sequence>
<proteinExistence type="predicted"/>
<dbReference type="PANTHER" id="PTHR46481:SF7">
    <property type="entry name" value="ZINC FINGER BED DOMAIN-CONTAINING PROTEIN RICESLEEPER 2-LIKE"/>
    <property type="match status" value="1"/>
</dbReference>